<feature type="transmembrane region" description="Helical" evidence="1">
    <location>
        <begin position="442"/>
        <end position="461"/>
    </location>
</feature>
<keyword evidence="1" id="KW-1133">Transmembrane helix</keyword>
<dbReference type="Proteomes" id="UP000004431">
    <property type="component" value="Unassembled WGS sequence"/>
</dbReference>
<feature type="transmembrane region" description="Helical" evidence="1">
    <location>
        <begin position="212"/>
        <end position="234"/>
    </location>
</feature>
<proteinExistence type="predicted"/>
<dbReference type="Pfam" id="PF20176">
    <property type="entry name" value="DUF6541"/>
    <property type="match status" value="1"/>
</dbReference>
<dbReference type="EMBL" id="AEDQ01000033">
    <property type="protein sequence ID" value="EFL43628.1"/>
    <property type="molecule type" value="Genomic_DNA"/>
</dbReference>
<sequence>MSWLTFLVAYGLGVLLLTIPGYILARALNISRLWSICVSPLFSCGSLWFVGELLFRLHIYATAYTLVAGSIVLAIVALGFGRVVLGRLPACKQFCTHKGALETISFPRISPWHIIAYVSCAIIATYLLFVSCLSHPDNINLAWDMTQHLNITRTMMYDGMFSSFHINAYAPYEAQFAPWDISKPSFYPATWNILCACIAEIVHIDLSTAANALNSAVCSIAVPLGMLSIISCIVQQKPYTSKTSYIRCGAQWAGCIISCVIIIFPWSMLVWGPIFPYLLGLSLTPLFCSIWMSGVMSWTQRATRLQFVLLMVFATISLLFIHPSVLFTCALFMAPWCAQQIYTSNKTLRISRTKVLTCHQATYLFCACCIIVWCILYLIIAKKGMLAGFYWEKYTDVVSALRSVLGMCFATEHHDPMIQTPQPALTILVCIGFWVALRKLRASWLVCTWIWHALICMYATTFDLPGKVFLAGFWYTDPQRLAANTGVLTIILACMGAGWLISTCMEILKYKRINKDNEVVPKGTSRGMFVSSTIGVCVIIVCAIVTVRFDSPLYNEAAPQVFRSDVTNIYTKHDILTPEERAFLERVQGILKNRGWAPIINNPYDGSVAAYGMYGLPCMYRHPNTFNLTEYDSTSVLREQLVNYRLSPTVQKALKQTGVRYVLHLAGVGQVLYPRNYHSWQFSGIDNVNDTTPGFTILAAEGEMRLYEIDDVAAQTL</sequence>
<feature type="transmembrane region" description="Helical" evidence="1">
    <location>
        <begin position="32"/>
        <end position="51"/>
    </location>
</feature>
<feature type="transmembrane region" description="Helical" evidence="1">
    <location>
        <begin position="361"/>
        <end position="380"/>
    </location>
</feature>
<feature type="transmembrane region" description="Helical" evidence="1">
    <location>
        <begin position="529"/>
        <end position="549"/>
    </location>
</feature>
<keyword evidence="1" id="KW-0472">Membrane</keyword>
<feature type="transmembrane region" description="Helical" evidence="1">
    <location>
        <begin position="481"/>
        <end position="508"/>
    </location>
</feature>
<evidence type="ECO:0008006" key="4">
    <source>
        <dbReference type="Google" id="ProtNLM"/>
    </source>
</evidence>
<accession>A0ABP2J2S4</accession>
<gene>
    <name evidence="2" type="ORF">HMPREF9248_0696</name>
</gene>
<feature type="transmembrane region" description="Helical" evidence="1">
    <location>
        <begin position="57"/>
        <end position="80"/>
    </location>
</feature>
<dbReference type="InterPro" id="IPR046671">
    <property type="entry name" value="DUF6541"/>
</dbReference>
<name>A0ABP2J2S4_9ACTN</name>
<evidence type="ECO:0000313" key="3">
    <source>
        <dbReference type="Proteomes" id="UP000004431"/>
    </source>
</evidence>
<evidence type="ECO:0000256" key="1">
    <source>
        <dbReference type="SAM" id="Phobius"/>
    </source>
</evidence>
<comment type="caution">
    <text evidence="2">The sequence shown here is derived from an EMBL/GenBank/DDBJ whole genome shotgun (WGS) entry which is preliminary data.</text>
</comment>
<feature type="transmembrane region" description="Helical" evidence="1">
    <location>
        <begin position="6"/>
        <end position="25"/>
    </location>
</feature>
<feature type="transmembrane region" description="Helical" evidence="1">
    <location>
        <begin position="307"/>
        <end position="334"/>
    </location>
</feature>
<keyword evidence="3" id="KW-1185">Reference proteome</keyword>
<keyword evidence="1" id="KW-0812">Transmembrane</keyword>
<feature type="transmembrane region" description="Helical" evidence="1">
    <location>
        <begin position="114"/>
        <end position="136"/>
    </location>
</feature>
<evidence type="ECO:0000313" key="2">
    <source>
        <dbReference type="EMBL" id="EFL43628.1"/>
    </source>
</evidence>
<organism evidence="2 3">
    <name type="scientific">Fannyhessea vaginae PB189-T1-4</name>
    <dbReference type="NCBI Taxonomy" id="866774"/>
    <lineage>
        <taxon>Bacteria</taxon>
        <taxon>Bacillati</taxon>
        <taxon>Actinomycetota</taxon>
        <taxon>Coriobacteriia</taxon>
        <taxon>Coriobacteriales</taxon>
        <taxon>Atopobiaceae</taxon>
        <taxon>Fannyhessea</taxon>
    </lineage>
</organism>
<protein>
    <recommendedName>
        <fullName evidence="4">ATP synthase F0, A subunit</fullName>
    </recommendedName>
</protein>
<reference evidence="2 3" key="1">
    <citation type="submission" date="2010-08" db="EMBL/GenBank/DDBJ databases">
        <authorList>
            <person name="Durkin A.S."/>
            <person name="Madupu R."/>
            <person name="Torralba M."/>
            <person name="Gillis M."/>
            <person name="Methe B."/>
            <person name="Sutton G."/>
            <person name="Nelson K.E."/>
        </authorList>
    </citation>
    <scope>NUCLEOTIDE SEQUENCE [LARGE SCALE GENOMIC DNA]</scope>
    <source>
        <strain evidence="2 3">PB189-T1-4</strain>
    </source>
</reference>
<dbReference type="RefSeq" id="WP_006304760.1">
    <property type="nucleotide sequence ID" value="NZ_AEDQ01000033.1"/>
</dbReference>
<feature type="transmembrane region" description="Helical" evidence="1">
    <location>
        <begin position="246"/>
        <end position="268"/>
    </location>
</feature>
<feature type="transmembrane region" description="Helical" evidence="1">
    <location>
        <begin position="274"/>
        <end position="295"/>
    </location>
</feature>